<dbReference type="SUPFAM" id="SSF57903">
    <property type="entry name" value="FYVE/PHD zinc finger"/>
    <property type="match status" value="1"/>
</dbReference>
<keyword evidence="1" id="KW-0479">Metal-binding</keyword>
<accession>A0A0L0G385</accession>
<evidence type="ECO:0000313" key="8">
    <source>
        <dbReference type="Proteomes" id="UP000054560"/>
    </source>
</evidence>
<feature type="region of interest" description="Disordered" evidence="5">
    <location>
        <begin position="1"/>
        <end position="83"/>
    </location>
</feature>
<feature type="region of interest" description="Disordered" evidence="5">
    <location>
        <begin position="104"/>
        <end position="205"/>
    </location>
</feature>
<name>A0A0L0G385_9EUKA</name>
<dbReference type="PANTHER" id="PTHR39490:SF8">
    <property type="entry name" value="ZINC FINGER FYVE DOMAIN-CONTAINING PROTEIN 21"/>
    <property type="match status" value="1"/>
</dbReference>
<evidence type="ECO:0000256" key="1">
    <source>
        <dbReference type="ARBA" id="ARBA00022723"/>
    </source>
</evidence>
<dbReference type="PROSITE" id="PS50178">
    <property type="entry name" value="ZF_FYVE"/>
    <property type="match status" value="1"/>
</dbReference>
<evidence type="ECO:0000256" key="4">
    <source>
        <dbReference type="PROSITE-ProRule" id="PRU00091"/>
    </source>
</evidence>
<feature type="compositionally biased region" description="Polar residues" evidence="5">
    <location>
        <begin position="136"/>
        <end position="148"/>
    </location>
</feature>
<keyword evidence="3" id="KW-0862">Zinc</keyword>
<dbReference type="RefSeq" id="XP_014157442.1">
    <property type="nucleotide sequence ID" value="XM_014301967.1"/>
</dbReference>
<feature type="domain" description="FYVE-type" evidence="6">
    <location>
        <begin position="519"/>
        <end position="583"/>
    </location>
</feature>
<protein>
    <recommendedName>
        <fullName evidence="6">FYVE-type domain-containing protein</fullName>
    </recommendedName>
</protein>
<dbReference type="InterPro" id="IPR052113">
    <property type="entry name" value="FYVE-type_Zinc_Finger"/>
</dbReference>
<dbReference type="EMBL" id="KQ241826">
    <property type="protein sequence ID" value="KNC83540.1"/>
    <property type="molecule type" value="Genomic_DNA"/>
</dbReference>
<gene>
    <name evidence="7" type="ORF">SARC_04213</name>
</gene>
<dbReference type="InterPro" id="IPR013083">
    <property type="entry name" value="Znf_RING/FYVE/PHD"/>
</dbReference>
<dbReference type="GeneID" id="25904717"/>
<evidence type="ECO:0000259" key="6">
    <source>
        <dbReference type="PROSITE" id="PS50178"/>
    </source>
</evidence>
<organism evidence="7 8">
    <name type="scientific">Sphaeroforma arctica JP610</name>
    <dbReference type="NCBI Taxonomy" id="667725"/>
    <lineage>
        <taxon>Eukaryota</taxon>
        <taxon>Ichthyosporea</taxon>
        <taxon>Ichthyophonida</taxon>
        <taxon>Sphaeroforma</taxon>
    </lineage>
</organism>
<reference evidence="7 8" key="1">
    <citation type="submission" date="2011-02" db="EMBL/GenBank/DDBJ databases">
        <title>The Genome Sequence of Sphaeroforma arctica JP610.</title>
        <authorList>
            <consortium name="The Broad Institute Genome Sequencing Platform"/>
            <person name="Russ C."/>
            <person name="Cuomo C."/>
            <person name="Young S.K."/>
            <person name="Zeng Q."/>
            <person name="Gargeya S."/>
            <person name="Alvarado L."/>
            <person name="Berlin A."/>
            <person name="Chapman S.B."/>
            <person name="Chen Z."/>
            <person name="Freedman E."/>
            <person name="Gellesch M."/>
            <person name="Goldberg J."/>
            <person name="Griggs A."/>
            <person name="Gujja S."/>
            <person name="Heilman E."/>
            <person name="Heiman D."/>
            <person name="Howarth C."/>
            <person name="Mehta T."/>
            <person name="Neiman D."/>
            <person name="Pearson M."/>
            <person name="Roberts A."/>
            <person name="Saif S."/>
            <person name="Shea T."/>
            <person name="Shenoy N."/>
            <person name="Sisk P."/>
            <person name="Stolte C."/>
            <person name="Sykes S."/>
            <person name="White J."/>
            <person name="Yandava C."/>
            <person name="Burger G."/>
            <person name="Gray M.W."/>
            <person name="Holland P.W.H."/>
            <person name="King N."/>
            <person name="Lang F.B.F."/>
            <person name="Roger A.J."/>
            <person name="Ruiz-Trillo I."/>
            <person name="Haas B."/>
            <person name="Nusbaum C."/>
            <person name="Birren B."/>
        </authorList>
    </citation>
    <scope>NUCLEOTIDE SEQUENCE [LARGE SCALE GENOMIC DNA]</scope>
    <source>
        <strain evidence="7 8">JP610</strain>
    </source>
</reference>
<feature type="compositionally biased region" description="Polar residues" evidence="5">
    <location>
        <begin position="111"/>
        <end position="122"/>
    </location>
</feature>
<proteinExistence type="predicted"/>
<feature type="compositionally biased region" description="Basic and acidic residues" evidence="5">
    <location>
        <begin position="170"/>
        <end position="189"/>
    </location>
</feature>
<dbReference type="GO" id="GO:0008270">
    <property type="term" value="F:zinc ion binding"/>
    <property type="evidence" value="ECO:0007669"/>
    <property type="project" value="UniProtKB-KW"/>
</dbReference>
<dbReference type="eggNOG" id="KOG1819">
    <property type="taxonomic scope" value="Eukaryota"/>
</dbReference>
<keyword evidence="8" id="KW-1185">Reference proteome</keyword>
<evidence type="ECO:0000256" key="5">
    <source>
        <dbReference type="SAM" id="MobiDB-lite"/>
    </source>
</evidence>
<feature type="compositionally biased region" description="Low complexity" evidence="5">
    <location>
        <begin position="66"/>
        <end position="79"/>
    </location>
</feature>
<dbReference type="InterPro" id="IPR017455">
    <property type="entry name" value="Znf_FYVE-rel"/>
</dbReference>
<keyword evidence="2 4" id="KW-0863">Zinc-finger</keyword>
<dbReference type="InterPro" id="IPR000306">
    <property type="entry name" value="Znf_FYVE"/>
</dbReference>
<sequence>MAALLRWWSGDPETVDPPEIDTPHTALFGPSHDTQNTLDTDRLATPEIPSIHPPKHTRVRDEDAISSNSGGSLLNSSGNTKSYGAVNKDDEAIERSNALAVPGLKIPTAHPPSSYTPSNSASKRFFHQHNSDSTERSATTAAGCTKSTSHGEKNTSGLLKPETSVKSLARSHDAAHTLADNVRDMHSEESDTSYSETEPNSADLQRADSGYGLRLHDGAVHKLALELPERVVQAKGALKGQIHIENWAVLSRESQLILSIEGTEHARLKTKGITKTLSLIDFKCIAYSGENVLVPGTHVIPFTFRVPDLPATCARETAPFRAAICYNLTAQFVGLENQGPLTRSQIFIVTHNTDDDDKDPKETIRHINTNGDYALECWLARNRFTTADVVALKLRLNSTAIKAVHGIHVVLKNTMTLRMEGYRIRHEEVSLHQDYGGFEPCFYGERFISFSIGRLDCYTTKGTMLQSTFALQVSLLDRKRKVLIGVTLPINVVPAESPAQLVEDNTDAERSFRPNWQMDKDAPRCNDCQKRFHLIFCALPRRHHCRHCGLVFCGSCCKKFMVVPNLGYYHPVRVCNICVNEVELGGRKYVGTLRYRNTSGNQLTKRIRTLSEHSGYS</sequence>
<dbReference type="OrthoDB" id="14707at2759"/>
<evidence type="ECO:0000256" key="3">
    <source>
        <dbReference type="ARBA" id="ARBA00022833"/>
    </source>
</evidence>
<dbReference type="Gene3D" id="3.30.40.10">
    <property type="entry name" value="Zinc/RING finger domain, C3HC4 (zinc finger)"/>
    <property type="match status" value="1"/>
</dbReference>
<dbReference type="PANTHER" id="PTHR39490">
    <property type="entry name" value="ARRESTIN DOMAIN-CONTAINING PROTEIN D"/>
    <property type="match status" value="1"/>
</dbReference>
<dbReference type="SMART" id="SM00064">
    <property type="entry name" value="FYVE"/>
    <property type="match status" value="1"/>
</dbReference>
<dbReference type="Pfam" id="PF01363">
    <property type="entry name" value="FYVE"/>
    <property type="match status" value="1"/>
</dbReference>
<evidence type="ECO:0000256" key="2">
    <source>
        <dbReference type="ARBA" id="ARBA00022771"/>
    </source>
</evidence>
<dbReference type="Proteomes" id="UP000054560">
    <property type="component" value="Unassembled WGS sequence"/>
</dbReference>
<dbReference type="AlphaFoldDB" id="A0A0L0G385"/>
<dbReference type="InterPro" id="IPR011011">
    <property type="entry name" value="Znf_FYVE_PHD"/>
</dbReference>
<evidence type="ECO:0000313" key="7">
    <source>
        <dbReference type="EMBL" id="KNC83540.1"/>
    </source>
</evidence>